<reference evidence="3" key="1">
    <citation type="journal article" date="2019" name="Int. J. Syst. Evol. Microbiol.">
        <title>The Global Catalogue of Microorganisms (GCM) 10K type strain sequencing project: providing services to taxonomists for standard genome sequencing and annotation.</title>
        <authorList>
            <consortium name="The Broad Institute Genomics Platform"/>
            <consortium name="The Broad Institute Genome Sequencing Center for Infectious Disease"/>
            <person name="Wu L."/>
            <person name="Ma J."/>
        </authorList>
    </citation>
    <scope>NUCLEOTIDE SEQUENCE [LARGE SCALE GENOMIC DNA]</scope>
    <source>
        <strain evidence="3">KCTC 32141</strain>
    </source>
</reference>
<organism evidence="2 3">
    <name type="scientific">Lacinutrix iliipiscaria</name>
    <dbReference type="NCBI Taxonomy" id="1230532"/>
    <lineage>
        <taxon>Bacteria</taxon>
        <taxon>Pseudomonadati</taxon>
        <taxon>Bacteroidota</taxon>
        <taxon>Flavobacteriia</taxon>
        <taxon>Flavobacteriales</taxon>
        <taxon>Flavobacteriaceae</taxon>
        <taxon>Lacinutrix</taxon>
    </lineage>
</organism>
<dbReference type="InterPro" id="IPR025393">
    <property type="entry name" value="DUF4301"/>
</dbReference>
<sequence length="518" mass="59372">MNFTPKDIQQIENKGLTVEKVNAQIALFETGVPFVNLKKAANLDHGIIKKSEANKQKAIDFFETKRHSISILKFVPASGAATRMFKFLFQFLKDYDISKESINAYINRNKVSELSLFLVGIEKFPFYNDVLNKTKALVDNYDSLSENEQKLEFIKTMLDEDKLNYGFFPKGLLPFHEYKDHVSSAFEEHLFEAALYASSNNEASLHFTISEAHKNTFTEEFERIQNIVEQKTKTKFNISFSYQCQSTDTIAVTPKNEAFREDDGSLLFRPSGHGALLNNLNAQDVDLIFVKNIDNIVVFKYENDVAEYKKMLGGILLQVQEQAFAYLEQLEKNDLTENQLITIAEFLTNQMNVVISKEFEKYSKNYQIEYLREKLNRPIRVCGMVKNEGEPGGGPFWVKDESGNVSLQIIESAQIDKKNKNQKSILKNATHFNPVDLVCGIKNYKGEKFNLQNYVDHKTAFITMKTKTGKELKALELPGLWNGSMAYWNTIFVEVPLITFNPVKTVTDLLKPPHQIKE</sequence>
<gene>
    <name evidence="2" type="ORF">ACFS5M_03955</name>
</gene>
<accession>A0ABW5WKK1</accession>
<dbReference type="EMBL" id="JBHUOV010000001">
    <property type="protein sequence ID" value="MFD2822810.1"/>
    <property type="molecule type" value="Genomic_DNA"/>
</dbReference>
<name>A0ABW5WKK1_9FLAO</name>
<dbReference type="InterPro" id="IPR029044">
    <property type="entry name" value="Nucleotide-diphossugar_trans"/>
</dbReference>
<evidence type="ECO:0000259" key="1">
    <source>
        <dbReference type="Pfam" id="PF14134"/>
    </source>
</evidence>
<evidence type="ECO:0000313" key="2">
    <source>
        <dbReference type="EMBL" id="MFD2822810.1"/>
    </source>
</evidence>
<proteinExistence type="predicted"/>
<keyword evidence="3" id="KW-1185">Reference proteome</keyword>
<dbReference type="Pfam" id="PF14134">
    <property type="entry name" value="DUF4301"/>
    <property type="match status" value="1"/>
</dbReference>
<dbReference type="Proteomes" id="UP001597533">
    <property type="component" value="Unassembled WGS sequence"/>
</dbReference>
<comment type="caution">
    <text evidence="2">The sequence shown here is derived from an EMBL/GenBank/DDBJ whole genome shotgun (WGS) entry which is preliminary data.</text>
</comment>
<protein>
    <submittedName>
        <fullName evidence="2">DUF4301 family protein</fullName>
    </submittedName>
</protein>
<dbReference type="RefSeq" id="WP_183486034.1">
    <property type="nucleotide sequence ID" value="NZ_JBHUOV010000001.1"/>
</dbReference>
<evidence type="ECO:0000313" key="3">
    <source>
        <dbReference type="Proteomes" id="UP001597533"/>
    </source>
</evidence>
<feature type="domain" description="DUF4301" evidence="1">
    <location>
        <begin position="6"/>
        <end position="515"/>
    </location>
</feature>
<dbReference type="SUPFAM" id="SSF53448">
    <property type="entry name" value="Nucleotide-diphospho-sugar transferases"/>
    <property type="match status" value="1"/>
</dbReference>